<feature type="compositionally biased region" description="Low complexity" evidence="1">
    <location>
        <begin position="527"/>
        <end position="543"/>
    </location>
</feature>
<feature type="region of interest" description="Disordered" evidence="1">
    <location>
        <begin position="446"/>
        <end position="619"/>
    </location>
</feature>
<organism evidence="2 3">
    <name type="scientific">Porphyra umbilicalis</name>
    <name type="common">Purple laver</name>
    <name type="synonym">Red alga</name>
    <dbReference type="NCBI Taxonomy" id="2786"/>
    <lineage>
        <taxon>Eukaryota</taxon>
        <taxon>Rhodophyta</taxon>
        <taxon>Bangiophyceae</taxon>
        <taxon>Bangiales</taxon>
        <taxon>Bangiaceae</taxon>
        <taxon>Porphyra</taxon>
    </lineage>
</organism>
<dbReference type="EMBL" id="KV918943">
    <property type="protein sequence ID" value="OSX74537.1"/>
    <property type="molecule type" value="Genomic_DNA"/>
</dbReference>
<gene>
    <name evidence="2" type="ORF">BU14_0285s0025</name>
</gene>
<sequence>MSHEPSRPLQKILAMPWRQMQNKFRYSWIQFPSGLHRPSVNDGELCTARCLRKRALSSWSDRLPHTGSPSLMLSLSGCSDSTRREVAVCIRVLRDLRVRQRWKCREDAKNVAVRAPVCARGYGVGRRARCRCVAERATALKFLARFNQFQPIAVNRLDTPSVGGATAMVVQHTKRQDRGTRIQHGKPHSAQSTSPILPPPPPPVAATIRAVVGRLGRRASAPPRPMAAARPPRRARPPPGRLDAAAAVCGKAAAAIGGGGGRNGTQRRRRRRNGGGRPTAAAAAAATAGDGAAARGARPRGRDPRCRRLGRRRRGRLEQRVDAHAGSVDLRHPPRQAAIERRPLADRPKVGVGDDAAAGEEGDAEGRPRPVPKRRLHARHPIVVQEVVQVVVHNRHVVNVRRDGVPRGGGEARDEALGEAVLHHVHGAVGERQGAVLVLGPLRGRQVGAPRGERAADEEDGGGDEEDRQQRQEGYVHAPLVKHPRERRQRRRGRRQQRVRAGAAPPIGCHRAATATAAEGQEGGGVPTPTATAAAATPTDAAASRFAVEQAASGGAAPHGSRHQRTGAWGLPQKGTGATRERHRPHADDPAGGHGTGTRHAAARGARTRAADAPPVSAPERHRWARLLLTGSDEGGLVNARHAQIRWVDDTKLVDWRAVRLKMWLHVDYGRYLAPKQERTLVQSRCWPGLGRYVCVGLWRSHLVPPAPVVCGRPPLGRSRLQALWNRDRPVFAQGSGAGCCLLIATTLSALYRSCTARQPVYRGVCVPFGGRGV</sequence>
<feature type="compositionally biased region" description="Low complexity" evidence="1">
    <location>
        <begin position="241"/>
        <end position="255"/>
    </location>
</feature>
<feature type="compositionally biased region" description="Low complexity" evidence="1">
    <location>
        <begin position="278"/>
        <end position="296"/>
    </location>
</feature>
<proteinExistence type="predicted"/>
<feature type="compositionally biased region" description="Low complexity" evidence="1">
    <location>
        <begin position="218"/>
        <end position="230"/>
    </location>
</feature>
<evidence type="ECO:0000313" key="2">
    <source>
        <dbReference type="EMBL" id="OSX74537.1"/>
    </source>
</evidence>
<feature type="region of interest" description="Disordered" evidence="1">
    <location>
        <begin position="172"/>
        <end position="372"/>
    </location>
</feature>
<evidence type="ECO:0000313" key="3">
    <source>
        <dbReference type="Proteomes" id="UP000218209"/>
    </source>
</evidence>
<reference evidence="2 3" key="1">
    <citation type="submission" date="2017-03" db="EMBL/GenBank/DDBJ databases">
        <title>WGS assembly of Porphyra umbilicalis.</title>
        <authorList>
            <person name="Brawley S.H."/>
            <person name="Blouin N.A."/>
            <person name="Ficko-Blean E."/>
            <person name="Wheeler G.L."/>
            <person name="Lohr M."/>
            <person name="Goodson H.V."/>
            <person name="Jenkins J.W."/>
            <person name="Blaby-Haas C.E."/>
            <person name="Helliwell K.E."/>
            <person name="Chan C."/>
            <person name="Marriage T."/>
            <person name="Bhattacharya D."/>
            <person name="Klein A.S."/>
            <person name="Badis Y."/>
            <person name="Brodie J."/>
            <person name="Cao Y."/>
            <person name="Collen J."/>
            <person name="Dittami S.M."/>
            <person name="Gachon C.M."/>
            <person name="Green B.R."/>
            <person name="Karpowicz S."/>
            <person name="Kim J.W."/>
            <person name="Kudahl U."/>
            <person name="Lin S."/>
            <person name="Michel G."/>
            <person name="Mittag M."/>
            <person name="Olson B.J."/>
            <person name="Pangilinan J."/>
            <person name="Peng Y."/>
            <person name="Qiu H."/>
            <person name="Shu S."/>
            <person name="Singer J.T."/>
            <person name="Smith A.G."/>
            <person name="Sprecher B.N."/>
            <person name="Wagner V."/>
            <person name="Wang W."/>
            <person name="Wang Z.-Y."/>
            <person name="Yan J."/>
            <person name="Yarish C."/>
            <person name="Zoeuner-Riek S."/>
            <person name="Zhuang Y."/>
            <person name="Zou Y."/>
            <person name="Lindquist E.A."/>
            <person name="Grimwood J."/>
            <person name="Barry K."/>
            <person name="Rokhsar D.S."/>
            <person name="Schmutz J."/>
            <person name="Stiller J.W."/>
            <person name="Grossman A.R."/>
            <person name="Prochnik S.E."/>
        </authorList>
    </citation>
    <scope>NUCLEOTIDE SEQUENCE [LARGE SCALE GENOMIC DNA]</scope>
    <source>
        <strain evidence="2">4086291</strain>
    </source>
</reference>
<protein>
    <submittedName>
        <fullName evidence="2">Uncharacterized protein</fullName>
    </submittedName>
</protein>
<name>A0A1X6P129_PORUM</name>
<feature type="compositionally biased region" description="Basic residues" evidence="1">
    <location>
        <begin position="480"/>
        <end position="498"/>
    </location>
</feature>
<accession>A0A1X6P129</accession>
<dbReference type="Proteomes" id="UP000218209">
    <property type="component" value="Unassembled WGS sequence"/>
</dbReference>
<dbReference type="AlphaFoldDB" id="A0A1X6P129"/>
<feature type="compositionally biased region" description="Acidic residues" evidence="1">
    <location>
        <begin position="456"/>
        <end position="467"/>
    </location>
</feature>
<feature type="compositionally biased region" description="Basic and acidic residues" evidence="1">
    <location>
        <begin position="338"/>
        <end position="349"/>
    </location>
</feature>
<evidence type="ECO:0000256" key="1">
    <source>
        <dbReference type="SAM" id="MobiDB-lite"/>
    </source>
</evidence>
<keyword evidence="3" id="KW-1185">Reference proteome</keyword>
<feature type="compositionally biased region" description="Basic residues" evidence="1">
    <location>
        <begin position="265"/>
        <end position="274"/>
    </location>
</feature>